<dbReference type="Proteomes" id="UP001174691">
    <property type="component" value="Unassembled WGS sequence"/>
</dbReference>
<evidence type="ECO:0000313" key="2">
    <source>
        <dbReference type="EMBL" id="KAJ9164949.1"/>
    </source>
</evidence>
<dbReference type="EMBL" id="JANBVN010000008">
    <property type="protein sequence ID" value="KAJ9164949.1"/>
    <property type="molecule type" value="Genomic_DNA"/>
</dbReference>
<feature type="compositionally biased region" description="Low complexity" evidence="1">
    <location>
        <begin position="60"/>
        <end position="77"/>
    </location>
</feature>
<feature type="compositionally biased region" description="Polar residues" evidence="1">
    <location>
        <begin position="46"/>
        <end position="59"/>
    </location>
</feature>
<keyword evidence="3" id="KW-1185">Reference proteome</keyword>
<name>A0AA38SDI5_9PEZI</name>
<protein>
    <submittedName>
        <fullName evidence="2">Uncharacterized protein</fullName>
    </submittedName>
</protein>
<dbReference type="AlphaFoldDB" id="A0AA38SDI5"/>
<feature type="region of interest" description="Disordered" evidence="1">
    <location>
        <begin position="31"/>
        <end position="101"/>
    </location>
</feature>
<evidence type="ECO:0000256" key="1">
    <source>
        <dbReference type="SAM" id="MobiDB-lite"/>
    </source>
</evidence>
<reference evidence="2" key="1">
    <citation type="submission" date="2022-07" db="EMBL/GenBank/DDBJ databases">
        <title>Fungi with potential for degradation of polypropylene.</title>
        <authorList>
            <person name="Gostincar C."/>
        </authorList>
    </citation>
    <scope>NUCLEOTIDE SEQUENCE</scope>
    <source>
        <strain evidence="2">EXF-13287</strain>
    </source>
</reference>
<proteinExistence type="predicted"/>
<organism evidence="2 3">
    <name type="scientific">Coniochaeta hoffmannii</name>
    <dbReference type="NCBI Taxonomy" id="91930"/>
    <lineage>
        <taxon>Eukaryota</taxon>
        <taxon>Fungi</taxon>
        <taxon>Dikarya</taxon>
        <taxon>Ascomycota</taxon>
        <taxon>Pezizomycotina</taxon>
        <taxon>Sordariomycetes</taxon>
        <taxon>Sordariomycetidae</taxon>
        <taxon>Coniochaetales</taxon>
        <taxon>Coniochaetaceae</taxon>
        <taxon>Coniochaeta</taxon>
    </lineage>
</organism>
<feature type="compositionally biased region" description="Pro residues" evidence="1">
    <location>
        <begin position="88"/>
        <end position="101"/>
    </location>
</feature>
<gene>
    <name evidence="2" type="ORF">NKR19_g966</name>
</gene>
<sequence>MCIDATLPPAQTVAPQTTADSKLKIAQQGTDIATPDPRLNHPGPSAGTQLNIPWQKTSITTPNRRPTRAAAPAGRFAAKSRHLGSTLPHPPPGRVGSPPPPARRLLLLPPPPPNGGYPDSHPVSQTGLYRCGEELLSVGEWYYAKHHKSRVLAVMLRTRPVPAWAWDVYIDDGDADGWPEDRYRREEKRDWWMRAPVVSVRCEALDGGSNSGGLRRRGRKGKKKGRLSRIRERILDREEEGVSLIGA</sequence>
<comment type="caution">
    <text evidence="2">The sequence shown here is derived from an EMBL/GenBank/DDBJ whole genome shotgun (WGS) entry which is preliminary data.</text>
</comment>
<accession>A0AA38SDI5</accession>
<evidence type="ECO:0000313" key="3">
    <source>
        <dbReference type="Proteomes" id="UP001174691"/>
    </source>
</evidence>